<dbReference type="Proteomes" id="UP000322699">
    <property type="component" value="Unassembled WGS sequence"/>
</dbReference>
<organism evidence="1 2">
    <name type="scientific">Rubripirellula obstinata</name>
    <dbReference type="NCBI Taxonomy" id="406547"/>
    <lineage>
        <taxon>Bacteria</taxon>
        <taxon>Pseudomonadati</taxon>
        <taxon>Planctomycetota</taxon>
        <taxon>Planctomycetia</taxon>
        <taxon>Pirellulales</taxon>
        <taxon>Pirellulaceae</taxon>
        <taxon>Rubripirellula</taxon>
    </lineage>
</organism>
<evidence type="ECO:0000313" key="2">
    <source>
        <dbReference type="Proteomes" id="UP000322699"/>
    </source>
</evidence>
<reference evidence="1 2" key="1">
    <citation type="submission" date="2019-08" db="EMBL/GenBank/DDBJ databases">
        <title>Deep-cultivation of Planctomycetes and their phenomic and genomic characterization uncovers novel biology.</title>
        <authorList>
            <person name="Wiegand S."/>
            <person name="Jogler M."/>
            <person name="Boedeker C."/>
            <person name="Pinto D."/>
            <person name="Vollmers J."/>
            <person name="Rivas-Marin E."/>
            <person name="Kohn T."/>
            <person name="Peeters S.H."/>
            <person name="Heuer A."/>
            <person name="Rast P."/>
            <person name="Oberbeckmann S."/>
            <person name="Bunk B."/>
            <person name="Jeske O."/>
            <person name="Meyerdierks A."/>
            <person name="Storesund J.E."/>
            <person name="Kallscheuer N."/>
            <person name="Luecker S."/>
            <person name="Lage O.M."/>
            <person name="Pohl T."/>
            <person name="Merkel B.J."/>
            <person name="Hornburger P."/>
            <person name="Mueller R.-W."/>
            <person name="Bruemmer F."/>
            <person name="Labrenz M."/>
            <person name="Spormann A.M."/>
            <person name="Op Den Camp H."/>
            <person name="Overmann J."/>
            <person name="Amann R."/>
            <person name="Jetten M.S.M."/>
            <person name="Mascher T."/>
            <person name="Medema M.H."/>
            <person name="Devos D.P."/>
            <person name="Kaster A.-K."/>
            <person name="Ovreas L."/>
            <person name="Rohde M."/>
            <person name="Galperin M.Y."/>
            <person name="Jogler C."/>
        </authorList>
    </citation>
    <scope>NUCLEOTIDE SEQUENCE [LARGE SCALE GENOMIC DNA]</scope>
    <source>
        <strain evidence="1 2">LF1</strain>
    </source>
</reference>
<protein>
    <submittedName>
        <fullName evidence="1">Uncharacterized protein</fullName>
    </submittedName>
</protein>
<comment type="caution">
    <text evidence="1">The sequence shown here is derived from an EMBL/GenBank/DDBJ whole genome shotgun (WGS) entry which is preliminary data.</text>
</comment>
<keyword evidence="2" id="KW-1185">Reference proteome</keyword>
<name>A0A5B1CH97_9BACT</name>
<dbReference type="AlphaFoldDB" id="A0A5B1CH97"/>
<gene>
    <name evidence="1" type="ORF">LF1_31080</name>
</gene>
<accession>A0A5B1CH97</accession>
<dbReference type="EMBL" id="VRLW01000001">
    <property type="protein sequence ID" value="KAA1260568.1"/>
    <property type="molecule type" value="Genomic_DNA"/>
</dbReference>
<sequence length="109" mass="12516">MTQRRNSLRSLRPTFTPNPIRQSHVLSKQLEPDPTAADLEIEKKKASMLQVLREQQLESARRLYEIAKEQSTEVSEPDEKSVQASLAWSAQSLGLQQFSFAQVLFSSRW</sequence>
<evidence type="ECO:0000313" key="1">
    <source>
        <dbReference type="EMBL" id="KAA1260568.1"/>
    </source>
</evidence>
<proteinExistence type="predicted"/>